<dbReference type="AlphaFoldDB" id="A0A2T7NIJ5"/>
<evidence type="ECO:0000256" key="3">
    <source>
        <dbReference type="ARBA" id="ARBA00022692"/>
    </source>
</evidence>
<keyword evidence="3 6" id="KW-0812">Transmembrane</keyword>
<comment type="caution">
    <text evidence="7">The sequence shown here is derived from an EMBL/GenBank/DDBJ whole genome shotgun (WGS) entry which is preliminary data.</text>
</comment>
<reference evidence="7 8" key="1">
    <citation type="submission" date="2018-04" db="EMBL/GenBank/DDBJ databases">
        <title>The genome of golden apple snail Pomacea canaliculata provides insight into stress tolerance and invasive adaptation.</title>
        <authorList>
            <person name="Liu C."/>
            <person name="Liu B."/>
            <person name="Ren Y."/>
            <person name="Zhang Y."/>
            <person name="Wang H."/>
            <person name="Li S."/>
            <person name="Jiang F."/>
            <person name="Yin L."/>
            <person name="Zhang G."/>
            <person name="Qian W."/>
            <person name="Fan W."/>
        </authorList>
    </citation>
    <scope>NUCLEOTIDE SEQUENCE [LARGE SCALE GENOMIC DNA]</scope>
    <source>
        <strain evidence="7">SZHN2017</strain>
        <tissue evidence="7">Muscle</tissue>
    </source>
</reference>
<dbReference type="Proteomes" id="UP000245119">
    <property type="component" value="Linkage Group LG12"/>
</dbReference>
<dbReference type="PANTHER" id="PTHR14948:SF25">
    <property type="entry name" value="DUF4190 DOMAIN-CONTAINING PROTEIN"/>
    <property type="match status" value="1"/>
</dbReference>
<protein>
    <submittedName>
        <fullName evidence="7">Uncharacterized protein</fullName>
    </submittedName>
</protein>
<evidence type="ECO:0000313" key="8">
    <source>
        <dbReference type="Proteomes" id="UP000245119"/>
    </source>
</evidence>
<name>A0A2T7NIJ5_POMCA</name>
<accession>A0A2T7NIJ5</accession>
<dbReference type="GO" id="GO:0016020">
    <property type="term" value="C:membrane"/>
    <property type="evidence" value="ECO:0007669"/>
    <property type="project" value="UniProtKB-SubCell"/>
</dbReference>
<evidence type="ECO:0000256" key="4">
    <source>
        <dbReference type="ARBA" id="ARBA00022989"/>
    </source>
</evidence>
<dbReference type="InterPro" id="IPR051423">
    <property type="entry name" value="CD225/Dispanin"/>
</dbReference>
<organism evidence="7 8">
    <name type="scientific">Pomacea canaliculata</name>
    <name type="common">Golden apple snail</name>
    <dbReference type="NCBI Taxonomy" id="400727"/>
    <lineage>
        <taxon>Eukaryota</taxon>
        <taxon>Metazoa</taxon>
        <taxon>Spiralia</taxon>
        <taxon>Lophotrochozoa</taxon>
        <taxon>Mollusca</taxon>
        <taxon>Gastropoda</taxon>
        <taxon>Caenogastropoda</taxon>
        <taxon>Architaenioglossa</taxon>
        <taxon>Ampullarioidea</taxon>
        <taxon>Ampullariidae</taxon>
        <taxon>Pomacea</taxon>
    </lineage>
</organism>
<gene>
    <name evidence="7" type="ORF">C0Q70_19161</name>
</gene>
<keyword evidence="5 6" id="KW-0472">Membrane</keyword>
<dbReference type="PANTHER" id="PTHR14948">
    <property type="entry name" value="NG5"/>
    <property type="match status" value="1"/>
</dbReference>
<keyword evidence="8" id="KW-1185">Reference proteome</keyword>
<evidence type="ECO:0000313" key="7">
    <source>
        <dbReference type="EMBL" id="PVD20997.1"/>
    </source>
</evidence>
<sequence length="103" mass="11418">MHPTKIRWRESSPVASTTFAFLVGLLTTVVCAWPCGIIAVIAAKRARDSVAIGDFTRARRLVQNALIYSALSLIFGLIMWLVICWRTDVIVHSALRHGIADCH</sequence>
<feature type="transmembrane region" description="Helical" evidence="6">
    <location>
        <begin position="20"/>
        <end position="43"/>
    </location>
</feature>
<dbReference type="EMBL" id="PZQS01000012">
    <property type="protein sequence ID" value="PVD20997.1"/>
    <property type="molecule type" value="Genomic_DNA"/>
</dbReference>
<evidence type="ECO:0000256" key="1">
    <source>
        <dbReference type="ARBA" id="ARBA00004370"/>
    </source>
</evidence>
<feature type="transmembrane region" description="Helical" evidence="6">
    <location>
        <begin position="64"/>
        <end position="83"/>
    </location>
</feature>
<keyword evidence="4 6" id="KW-1133">Transmembrane helix</keyword>
<comment type="subcellular location">
    <subcellularLocation>
        <location evidence="1">Membrane</location>
    </subcellularLocation>
</comment>
<dbReference type="Pfam" id="PF04505">
    <property type="entry name" value="CD225"/>
    <property type="match status" value="1"/>
</dbReference>
<evidence type="ECO:0000256" key="6">
    <source>
        <dbReference type="SAM" id="Phobius"/>
    </source>
</evidence>
<evidence type="ECO:0000256" key="2">
    <source>
        <dbReference type="ARBA" id="ARBA00006843"/>
    </source>
</evidence>
<dbReference type="InterPro" id="IPR007593">
    <property type="entry name" value="CD225/Dispanin_fam"/>
</dbReference>
<proteinExistence type="inferred from homology"/>
<evidence type="ECO:0000256" key="5">
    <source>
        <dbReference type="ARBA" id="ARBA00023136"/>
    </source>
</evidence>
<comment type="similarity">
    <text evidence="2">Belongs to the CD225/Dispanin family.</text>
</comment>